<dbReference type="AlphaFoldDB" id="B8MKK3"/>
<dbReference type="InParanoid" id="B8MKK3"/>
<dbReference type="PhylomeDB" id="B8MKK3"/>
<feature type="region of interest" description="Disordered" evidence="7">
    <location>
        <begin position="239"/>
        <end position="271"/>
    </location>
</feature>
<dbReference type="RefSeq" id="XP_002485311.1">
    <property type="nucleotide sequence ID" value="XM_002485266.1"/>
</dbReference>
<dbReference type="HOGENOM" id="CLU_774282_0_0_1"/>
<evidence type="ECO:0000256" key="6">
    <source>
        <dbReference type="ARBA" id="ARBA00023128"/>
    </source>
</evidence>
<evidence type="ECO:0000256" key="4">
    <source>
        <dbReference type="ARBA" id="ARBA00022946"/>
    </source>
</evidence>
<dbReference type="InterPro" id="IPR049326">
    <property type="entry name" value="Rhodopsin_dom_fungi"/>
</dbReference>
<dbReference type="InterPro" id="IPR036249">
    <property type="entry name" value="Thioredoxin-like_sf"/>
</dbReference>
<evidence type="ECO:0000256" key="9">
    <source>
        <dbReference type="SAM" id="SignalP"/>
    </source>
</evidence>
<protein>
    <recommendedName>
        <fullName evidence="10">Rhodopsin domain-containing protein</fullName>
    </recommendedName>
</protein>
<dbReference type="PANTHER" id="PTHR28071:SF1">
    <property type="entry name" value="REDOX PROTEIN FMP46, MITOCHONDRIAL-RELATED"/>
    <property type="match status" value="1"/>
</dbReference>
<keyword evidence="8" id="KW-1133">Transmembrane helix</keyword>
<evidence type="ECO:0000256" key="3">
    <source>
        <dbReference type="ARBA" id="ARBA00009734"/>
    </source>
</evidence>
<dbReference type="OrthoDB" id="59229at2759"/>
<dbReference type="InterPro" id="IPR012882">
    <property type="entry name" value="Fmp46"/>
</dbReference>
<organism evidence="11 12">
    <name type="scientific">Talaromyces stipitatus (strain ATCC 10500 / CBS 375.48 / QM 6759 / NRRL 1006)</name>
    <name type="common">Penicillium stipitatum</name>
    <dbReference type="NCBI Taxonomy" id="441959"/>
    <lineage>
        <taxon>Eukaryota</taxon>
        <taxon>Fungi</taxon>
        <taxon>Dikarya</taxon>
        <taxon>Ascomycota</taxon>
        <taxon>Pezizomycotina</taxon>
        <taxon>Eurotiomycetes</taxon>
        <taxon>Eurotiomycetidae</taxon>
        <taxon>Eurotiales</taxon>
        <taxon>Trichocomaceae</taxon>
        <taxon>Talaromyces</taxon>
        <taxon>Talaromyces sect. Talaromyces</taxon>
    </lineage>
</organism>
<keyword evidence="9" id="KW-0732">Signal</keyword>
<keyword evidence="8" id="KW-0812">Transmembrane</keyword>
<dbReference type="Pfam" id="PF20684">
    <property type="entry name" value="Fung_rhodopsin"/>
    <property type="match status" value="1"/>
</dbReference>
<evidence type="ECO:0000313" key="11">
    <source>
        <dbReference type="EMBL" id="EED15358.1"/>
    </source>
</evidence>
<evidence type="ECO:0000256" key="8">
    <source>
        <dbReference type="SAM" id="Phobius"/>
    </source>
</evidence>
<keyword evidence="4" id="KW-0809">Transit peptide</keyword>
<feature type="transmembrane region" description="Helical" evidence="8">
    <location>
        <begin position="76"/>
        <end position="97"/>
    </location>
</feature>
<sequence length="358" mass="38959">MFYSKYFASIVLLLGTSLAAPLRAAIGNSGKHLKDLDIEEIIKFYESTYAVASPLVKLAIICFYPCLFINSGFRTVVNTLFILCIIWAAVTILGFALRCRPLTQQWDMTVFGTCDGQIAFIESIQGIDISLDASIFAMPWPMIWKLHRSWQDKIGLSGIFLLGEFVVGASIYPRFGVFPSSTPKKEAPSPILNRKRSAVGEKHCLKHKTLDIITLFHKPSLPSSTRVLNVLRTASANASEASNATLDQASDPSSSPTPSGSSSSSVADGPLRDDFEIEVTESLPTKDQLSTIIDYLAAKGVKPGAAVQGAVGKEDALRKLSESGFRRPIVVDWSNGKAVIGDNESEILRLLRKGDESI</sequence>
<proteinExistence type="inferred from homology"/>
<comment type="function">
    <text evidence="1">Putative mitochondrial redox protein which could be involved in the reduction of small toxic molecules.</text>
</comment>
<accession>B8MKK3</accession>
<evidence type="ECO:0000256" key="2">
    <source>
        <dbReference type="ARBA" id="ARBA00004173"/>
    </source>
</evidence>
<feature type="compositionally biased region" description="Low complexity" evidence="7">
    <location>
        <begin position="239"/>
        <end position="265"/>
    </location>
</feature>
<evidence type="ECO:0000313" key="12">
    <source>
        <dbReference type="Proteomes" id="UP000001745"/>
    </source>
</evidence>
<dbReference type="VEuPathDB" id="FungiDB:TSTA_048020"/>
<feature type="chain" id="PRO_5002877656" description="Rhodopsin domain-containing protein" evidence="9">
    <location>
        <begin position="20"/>
        <end position="358"/>
    </location>
</feature>
<dbReference type="GO" id="GO:0005739">
    <property type="term" value="C:mitochondrion"/>
    <property type="evidence" value="ECO:0007669"/>
    <property type="project" value="UniProtKB-SubCell"/>
</dbReference>
<reference evidence="12" key="1">
    <citation type="journal article" date="2015" name="Genome Announc.">
        <title>Genome sequence of the AIDS-associated pathogen Penicillium marneffei (ATCC18224) and its near taxonomic relative Talaromyces stipitatus (ATCC10500).</title>
        <authorList>
            <person name="Nierman W.C."/>
            <person name="Fedorova-Abrams N.D."/>
            <person name="Andrianopoulos A."/>
        </authorList>
    </citation>
    <scope>NUCLEOTIDE SEQUENCE [LARGE SCALE GENOMIC DNA]</scope>
    <source>
        <strain evidence="12">ATCC 10500 / CBS 375.48 / QM 6759 / NRRL 1006</strain>
    </source>
</reference>
<name>B8MKK3_TALSN</name>
<evidence type="ECO:0000256" key="7">
    <source>
        <dbReference type="SAM" id="MobiDB-lite"/>
    </source>
</evidence>
<keyword evidence="8" id="KW-0472">Membrane</keyword>
<comment type="similarity">
    <text evidence="3">Belongs to the FMP46 family.</text>
</comment>
<dbReference type="EMBL" id="EQ962657">
    <property type="protein sequence ID" value="EED15358.1"/>
    <property type="molecule type" value="Genomic_DNA"/>
</dbReference>
<comment type="subcellular location">
    <subcellularLocation>
        <location evidence="2">Mitochondrion</location>
    </subcellularLocation>
</comment>
<keyword evidence="5" id="KW-0560">Oxidoreductase</keyword>
<evidence type="ECO:0000259" key="10">
    <source>
        <dbReference type="Pfam" id="PF20684"/>
    </source>
</evidence>
<dbReference type="Proteomes" id="UP000001745">
    <property type="component" value="Unassembled WGS sequence"/>
</dbReference>
<dbReference type="Pfam" id="PF07955">
    <property type="entry name" value="DUF1687"/>
    <property type="match status" value="1"/>
</dbReference>
<keyword evidence="12" id="KW-1185">Reference proteome</keyword>
<evidence type="ECO:0000256" key="5">
    <source>
        <dbReference type="ARBA" id="ARBA00023002"/>
    </source>
</evidence>
<feature type="transmembrane region" description="Helical" evidence="8">
    <location>
        <begin position="48"/>
        <end position="69"/>
    </location>
</feature>
<dbReference type="eggNOG" id="ENOG502S4MH">
    <property type="taxonomic scope" value="Eukaryota"/>
</dbReference>
<dbReference type="SUPFAM" id="SSF52833">
    <property type="entry name" value="Thioredoxin-like"/>
    <property type="match status" value="1"/>
</dbReference>
<dbReference type="PANTHER" id="PTHR28071">
    <property type="entry name" value="REDOX PROTEIN FMP46, MITOCHONDRIAL-RELATED"/>
    <property type="match status" value="1"/>
</dbReference>
<keyword evidence="6" id="KW-0496">Mitochondrion</keyword>
<feature type="signal peptide" evidence="9">
    <location>
        <begin position="1"/>
        <end position="19"/>
    </location>
</feature>
<feature type="domain" description="Rhodopsin" evidence="10">
    <location>
        <begin position="9"/>
        <end position="172"/>
    </location>
</feature>
<dbReference type="GeneID" id="8106984"/>
<dbReference type="GO" id="GO:0016491">
    <property type="term" value="F:oxidoreductase activity"/>
    <property type="evidence" value="ECO:0007669"/>
    <property type="project" value="UniProtKB-KW"/>
</dbReference>
<evidence type="ECO:0000256" key="1">
    <source>
        <dbReference type="ARBA" id="ARBA00002963"/>
    </source>
</evidence>
<gene>
    <name evidence="11" type="ORF">TSTA_048020</name>
</gene>
<dbReference type="Gene3D" id="3.40.30.10">
    <property type="entry name" value="Glutaredoxin"/>
    <property type="match status" value="1"/>
</dbReference>